<keyword evidence="8" id="KW-1185">Reference proteome</keyword>
<dbReference type="SMART" id="SM00317">
    <property type="entry name" value="SET"/>
    <property type="match status" value="2"/>
</dbReference>
<organism evidence="7 8">
    <name type="scientific">Chrysochromulina tobinii</name>
    <dbReference type="NCBI Taxonomy" id="1460289"/>
    <lineage>
        <taxon>Eukaryota</taxon>
        <taxon>Haptista</taxon>
        <taxon>Haptophyta</taxon>
        <taxon>Prymnesiophyceae</taxon>
        <taxon>Prymnesiales</taxon>
        <taxon>Chrysochromulinaceae</taxon>
        <taxon>Chrysochromulina</taxon>
    </lineage>
</organism>
<evidence type="ECO:0000256" key="4">
    <source>
        <dbReference type="SAM" id="MobiDB-lite"/>
    </source>
</evidence>
<dbReference type="SMART" id="SM00508">
    <property type="entry name" value="PostSET"/>
    <property type="match status" value="2"/>
</dbReference>
<dbReference type="EMBL" id="JWZX01000796">
    <property type="protein sequence ID" value="KOO35653.1"/>
    <property type="molecule type" value="Genomic_DNA"/>
</dbReference>
<dbReference type="GO" id="GO:0032259">
    <property type="term" value="P:methylation"/>
    <property type="evidence" value="ECO:0007669"/>
    <property type="project" value="UniProtKB-KW"/>
</dbReference>
<evidence type="ECO:0000313" key="8">
    <source>
        <dbReference type="Proteomes" id="UP000037460"/>
    </source>
</evidence>
<dbReference type="CDD" id="cd20071">
    <property type="entry name" value="SET_SMYD"/>
    <property type="match status" value="1"/>
</dbReference>
<dbReference type="InterPro" id="IPR053201">
    <property type="entry name" value="Flavunoidine_N-MTase"/>
</dbReference>
<feature type="domain" description="Post-SET" evidence="6">
    <location>
        <begin position="205"/>
        <end position="221"/>
    </location>
</feature>
<protein>
    <submittedName>
        <fullName evidence="7">Nuclear protein set</fullName>
    </submittedName>
</protein>
<feature type="compositionally biased region" description="Basic and acidic residues" evidence="4">
    <location>
        <begin position="468"/>
        <end position="478"/>
    </location>
</feature>
<dbReference type="Proteomes" id="UP000037460">
    <property type="component" value="Unassembled WGS sequence"/>
</dbReference>
<keyword evidence="2" id="KW-0808">Transferase</keyword>
<dbReference type="AlphaFoldDB" id="A0A0M0KB58"/>
<evidence type="ECO:0000313" key="7">
    <source>
        <dbReference type="EMBL" id="KOO35653.1"/>
    </source>
</evidence>
<sequence length="527" mass="57712">MEPDEPPPRTPMELGPNGLPYARCPPALNEWCKSSPFLAQLPADTVRSMHPAIVCRPRNDVGGGMGLFCSNGIAKGDVVWAELKEAGRDENEESLAARIAVPRTRKWIEALPPASKKAYCHFMYKTDDDEFQSLAEFNCMPVDEYPNARTVDIANYMNHSCSPTCLFVDGGDEYEGLMVAARDLVPGDEVTFDYCTSEDCDGLSPEFECRCGTVNCRGKVTSRDWQLQSVQQQYAGHFMPHIVEKIARVNPSVEVAPLVKADVSQSWWLANLSGSAEGPIPKLMASAAGRPDRLELIEHVASGLWLDLLNRQAAMLIVHHRLKISTNEDLGGFVEAGAAIGAGELVMLLPPNRLLWEEDVTDFNENLQVGTTAKGERLFSSSITPDDVDNYLAHSCESNCRFVLGRDVTAALYATRNIAEGEPITFDYDETDDDLRGDRGGFLCKCGAKSCRGEILGRLYSPKAAPKEEPAFGLKGEETDAPTAPPAAPAAPAEEPAFDLKALKEQEAAEMKKKIEENALKAKQKEK</sequence>
<dbReference type="PROSITE" id="PS50280">
    <property type="entry name" value="SET"/>
    <property type="match status" value="2"/>
</dbReference>
<accession>A0A0M0KB58</accession>
<dbReference type="GO" id="GO:0008168">
    <property type="term" value="F:methyltransferase activity"/>
    <property type="evidence" value="ECO:0007669"/>
    <property type="project" value="UniProtKB-KW"/>
</dbReference>
<dbReference type="InterPro" id="IPR001214">
    <property type="entry name" value="SET_dom"/>
</dbReference>
<evidence type="ECO:0000259" key="5">
    <source>
        <dbReference type="PROSITE" id="PS50280"/>
    </source>
</evidence>
<evidence type="ECO:0000256" key="1">
    <source>
        <dbReference type="ARBA" id="ARBA00022603"/>
    </source>
</evidence>
<keyword evidence="3" id="KW-0949">S-adenosyl-L-methionine</keyword>
<feature type="domain" description="SET" evidence="5">
    <location>
        <begin position="320"/>
        <end position="429"/>
    </location>
</feature>
<reference evidence="8" key="1">
    <citation type="journal article" date="2015" name="PLoS Genet.">
        <title>Genome Sequence and Transcriptome Analyses of Chrysochromulina tobin: Metabolic Tools for Enhanced Algal Fitness in the Prominent Order Prymnesiales (Haptophyceae).</title>
        <authorList>
            <person name="Hovde B.T."/>
            <person name="Deodato C.R."/>
            <person name="Hunsperger H.M."/>
            <person name="Ryken S.A."/>
            <person name="Yost W."/>
            <person name="Jha R.K."/>
            <person name="Patterson J."/>
            <person name="Monnat R.J. Jr."/>
            <person name="Barlow S.B."/>
            <person name="Starkenburg S.R."/>
            <person name="Cattolico R.A."/>
        </authorList>
    </citation>
    <scope>NUCLEOTIDE SEQUENCE</scope>
    <source>
        <strain evidence="8">CCMP291</strain>
    </source>
</reference>
<dbReference type="PANTHER" id="PTHR12350:SF19">
    <property type="entry name" value="SET DOMAIN-CONTAINING PROTEIN"/>
    <property type="match status" value="1"/>
</dbReference>
<dbReference type="SUPFAM" id="SSF82199">
    <property type="entry name" value="SET domain"/>
    <property type="match status" value="2"/>
</dbReference>
<feature type="region of interest" description="Disordered" evidence="4">
    <location>
        <begin position="468"/>
        <end position="497"/>
    </location>
</feature>
<keyword evidence="1" id="KW-0489">Methyltransferase</keyword>
<feature type="domain" description="Post-SET" evidence="6">
    <location>
        <begin position="444"/>
        <end position="456"/>
    </location>
</feature>
<dbReference type="OrthoDB" id="616263at2759"/>
<evidence type="ECO:0000259" key="6">
    <source>
        <dbReference type="PROSITE" id="PS50868"/>
    </source>
</evidence>
<feature type="non-terminal residue" evidence="7">
    <location>
        <position position="527"/>
    </location>
</feature>
<dbReference type="Gene3D" id="2.170.270.10">
    <property type="entry name" value="SET domain"/>
    <property type="match status" value="2"/>
</dbReference>
<name>A0A0M0KB58_9EUKA</name>
<dbReference type="Pfam" id="PF00856">
    <property type="entry name" value="SET"/>
    <property type="match status" value="2"/>
</dbReference>
<dbReference type="InterPro" id="IPR003616">
    <property type="entry name" value="Post-SET_dom"/>
</dbReference>
<evidence type="ECO:0000256" key="3">
    <source>
        <dbReference type="ARBA" id="ARBA00022691"/>
    </source>
</evidence>
<dbReference type="PROSITE" id="PS50868">
    <property type="entry name" value="POST_SET"/>
    <property type="match status" value="2"/>
</dbReference>
<feature type="domain" description="SET" evidence="5">
    <location>
        <begin position="51"/>
        <end position="195"/>
    </location>
</feature>
<gene>
    <name evidence="7" type="ORF">Ctob_008688</name>
</gene>
<dbReference type="PANTHER" id="PTHR12350">
    <property type="entry name" value="HISTONE-LYSINE N-METHYLTRANSFERASE-RELATED"/>
    <property type="match status" value="1"/>
</dbReference>
<proteinExistence type="predicted"/>
<dbReference type="InterPro" id="IPR046341">
    <property type="entry name" value="SET_dom_sf"/>
</dbReference>
<comment type="caution">
    <text evidence="7">The sequence shown here is derived from an EMBL/GenBank/DDBJ whole genome shotgun (WGS) entry which is preliminary data.</text>
</comment>
<evidence type="ECO:0000256" key="2">
    <source>
        <dbReference type="ARBA" id="ARBA00022679"/>
    </source>
</evidence>